<dbReference type="RefSeq" id="XP_021290330.1">
    <property type="nucleotide sequence ID" value="XM_021434655.1"/>
</dbReference>
<gene>
    <name evidence="5" type="primary">LOC110421159</name>
</gene>
<dbReference type="PANTHER" id="PTHR13068:SF204">
    <property type="entry name" value="TRANSCRIPTION TERMINATION FACTOR FAMILY PROTEIN, PUTATIVE ISOFORM 1-RELATED"/>
    <property type="match status" value="1"/>
</dbReference>
<sequence>MFCFISKTLLHGRDKITAPQTMKLFCTLRKNPSILSLRLFSSTSNQQQSFTVSYLINTCGLSPESASHASKFVNFETPHKPDSVLTFFKNHGFSKTQIATISKRRPALLLYDVEKILLPKVEFFYSKGASGSDLTTFVSKYPTILAISLEKQIIPSFNLLRNMLLSDEDVINAIKLYPRIFSYDFNAYILPNINILRDTGVPEYNIVKLLHWLPKTFFRAPVQVKENAEKLKGMGFNPERVIYLVAVYALGSLSKSTLEKKVDTFKKCGWSEEEVLEAFRRNPLIMTISEDKIMAVMDFLMSKMGFEVSSLAKYPRIMAMSLEKRLVPRGLFAQDLLSRGLLKKKIRLPKLFESSEELFLSRFVYAYGEKAPELLKLYEEKYNLAVGGKGKIQIS</sequence>
<dbReference type="PANTHER" id="PTHR13068">
    <property type="entry name" value="CGI-12 PROTEIN-RELATED"/>
    <property type="match status" value="1"/>
</dbReference>
<reference evidence="5" key="1">
    <citation type="submission" date="2025-08" db="UniProtKB">
        <authorList>
            <consortium name="RefSeq"/>
        </authorList>
    </citation>
    <scope>IDENTIFICATION</scope>
    <source>
        <tissue evidence="5">Leaf</tissue>
    </source>
</reference>
<comment type="similarity">
    <text evidence="1">Belongs to the mTERF family.</text>
</comment>
<evidence type="ECO:0000313" key="5">
    <source>
        <dbReference type="RefSeq" id="XP_021290330.1"/>
    </source>
</evidence>
<keyword evidence="4" id="KW-1185">Reference proteome</keyword>
<keyword evidence="3" id="KW-0809">Transit peptide</keyword>
<dbReference type="OrthoDB" id="998713at2759"/>
<dbReference type="FunFam" id="1.25.70.10:FF:000001">
    <property type="entry name" value="Mitochondrial transcription termination factor-like"/>
    <property type="match status" value="1"/>
</dbReference>
<protein>
    <submittedName>
        <fullName evidence="5">Transcription termination factor MTERF8, chloroplastic-like</fullName>
    </submittedName>
</protein>
<dbReference type="GO" id="GO:0003676">
    <property type="term" value="F:nucleic acid binding"/>
    <property type="evidence" value="ECO:0007669"/>
    <property type="project" value="InterPro"/>
</dbReference>
<evidence type="ECO:0000256" key="2">
    <source>
        <dbReference type="ARBA" id="ARBA00022472"/>
    </source>
</evidence>
<evidence type="ECO:0000256" key="1">
    <source>
        <dbReference type="ARBA" id="ARBA00007692"/>
    </source>
</evidence>
<dbReference type="InterPro" id="IPR003690">
    <property type="entry name" value="MTERF"/>
</dbReference>
<evidence type="ECO:0000313" key="4">
    <source>
        <dbReference type="Proteomes" id="UP000504621"/>
    </source>
</evidence>
<dbReference type="Gene3D" id="1.25.70.10">
    <property type="entry name" value="Transcription termination factor 3, mitochondrial"/>
    <property type="match status" value="1"/>
</dbReference>
<dbReference type="Proteomes" id="UP000504621">
    <property type="component" value="Unplaced"/>
</dbReference>
<dbReference type="GO" id="GO:0006353">
    <property type="term" value="P:DNA-templated transcription termination"/>
    <property type="evidence" value="ECO:0007669"/>
    <property type="project" value="UniProtKB-KW"/>
</dbReference>
<keyword evidence="2" id="KW-0806">Transcription termination</keyword>
<dbReference type="GeneID" id="110421159"/>
<proteinExistence type="inferred from homology"/>
<keyword evidence="2" id="KW-0805">Transcription regulation</keyword>
<keyword evidence="2" id="KW-0804">Transcription</keyword>
<name>A0A6J1ATU7_9ROSI</name>
<dbReference type="AlphaFoldDB" id="A0A6J1ATU7"/>
<dbReference type="InterPro" id="IPR038538">
    <property type="entry name" value="MTERF_sf"/>
</dbReference>
<accession>A0A6J1ATU7</accession>
<dbReference type="SMART" id="SM00733">
    <property type="entry name" value="Mterf"/>
    <property type="match status" value="7"/>
</dbReference>
<organism evidence="4 5">
    <name type="scientific">Herrania umbratica</name>
    <dbReference type="NCBI Taxonomy" id="108875"/>
    <lineage>
        <taxon>Eukaryota</taxon>
        <taxon>Viridiplantae</taxon>
        <taxon>Streptophyta</taxon>
        <taxon>Embryophyta</taxon>
        <taxon>Tracheophyta</taxon>
        <taxon>Spermatophyta</taxon>
        <taxon>Magnoliopsida</taxon>
        <taxon>eudicotyledons</taxon>
        <taxon>Gunneridae</taxon>
        <taxon>Pentapetalae</taxon>
        <taxon>rosids</taxon>
        <taxon>malvids</taxon>
        <taxon>Malvales</taxon>
        <taxon>Malvaceae</taxon>
        <taxon>Byttnerioideae</taxon>
        <taxon>Herrania</taxon>
    </lineage>
</organism>
<evidence type="ECO:0000256" key="3">
    <source>
        <dbReference type="ARBA" id="ARBA00022946"/>
    </source>
</evidence>
<dbReference type="Pfam" id="PF02536">
    <property type="entry name" value="mTERF"/>
    <property type="match status" value="1"/>
</dbReference>